<reference evidence="1 2" key="1">
    <citation type="submission" date="2019-09" db="EMBL/GenBank/DDBJ databases">
        <authorList>
            <person name="Park J.-S."/>
            <person name="Choi H.-J."/>
        </authorList>
    </citation>
    <scope>NUCLEOTIDE SEQUENCE [LARGE SCALE GENOMIC DNA]</scope>
    <source>
        <strain evidence="1 2">176SS1-4</strain>
    </source>
</reference>
<dbReference type="AlphaFoldDB" id="A0A5J5GK98"/>
<dbReference type="Gene3D" id="1.10.10.10">
    <property type="entry name" value="Winged helix-like DNA-binding domain superfamily/Winged helix DNA-binding domain"/>
    <property type="match status" value="1"/>
</dbReference>
<evidence type="ECO:0000313" key="1">
    <source>
        <dbReference type="EMBL" id="KAA9008746.1"/>
    </source>
</evidence>
<proteinExistence type="predicted"/>
<dbReference type="EMBL" id="VYQE01000002">
    <property type="protein sequence ID" value="KAA9008746.1"/>
    <property type="molecule type" value="Genomic_DNA"/>
</dbReference>
<sequence length="81" mass="8664">MTETTKTPAARQTKAQMIRGMLSRKEGATLAALCKATGWQTHSARAAISSLRKAGFVIERAQPATGRDARYKITASPETAS</sequence>
<dbReference type="Pfam" id="PF11994">
    <property type="entry name" value="DUF3489"/>
    <property type="match status" value="1"/>
</dbReference>
<name>A0A5J5GK98_9RHOB</name>
<gene>
    <name evidence="1" type="ORF">F3S47_05625</name>
</gene>
<organism evidence="1 2">
    <name type="scientific">Histidinibacterium aquaticum</name>
    <dbReference type="NCBI Taxonomy" id="2613962"/>
    <lineage>
        <taxon>Bacteria</taxon>
        <taxon>Pseudomonadati</taxon>
        <taxon>Pseudomonadota</taxon>
        <taxon>Alphaproteobacteria</taxon>
        <taxon>Rhodobacterales</taxon>
        <taxon>Paracoccaceae</taxon>
        <taxon>Histidinibacterium</taxon>
    </lineage>
</organism>
<dbReference type="SUPFAM" id="SSF46785">
    <property type="entry name" value="Winged helix' DNA-binding domain"/>
    <property type="match status" value="1"/>
</dbReference>
<comment type="caution">
    <text evidence="1">The sequence shown here is derived from an EMBL/GenBank/DDBJ whole genome shotgun (WGS) entry which is preliminary data.</text>
</comment>
<dbReference type="RefSeq" id="WP_150444279.1">
    <property type="nucleotide sequence ID" value="NZ_VYQE01000002.1"/>
</dbReference>
<protein>
    <submittedName>
        <fullName evidence="1">DUF3489 domain-containing protein</fullName>
    </submittedName>
</protein>
<evidence type="ECO:0000313" key="2">
    <source>
        <dbReference type="Proteomes" id="UP000326554"/>
    </source>
</evidence>
<dbReference type="InterPro" id="IPR021880">
    <property type="entry name" value="DUF3489"/>
</dbReference>
<dbReference type="InterPro" id="IPR036390">
    <property type="entry name" value="WH_DNA-bd_sf"/>
</dbReference>
<dbReference type="Proteomes" id="UP000326554">
    <property type="component" value="Unassembled WGS sequence"/>
</dbReference>
<dbReference type="InterPro" id="IPR036388">
    <property type="entry name" value="WH-like_DNA-bd_sf"/>
</dbReference>
<keyword evidence="2" id="KW-1185">Reference proteome</keyword>
<accession>A0A5J5GK98</accession>